<keyword evidence="5 7" id="KW-0378">Hydrolase</keyword>
<evidence type="ECO:0000256" key="1">
    <source>
        <dbReference type="ARBA" id="ARBA00000677"/>
    </source>
</evidence>
<evidence type="ECO:0000256" key="6">
    <source>
        <dbReference type="PIRSR" id="PIRSR600223-1"/>
    </source>
</evidence>
<protein>
    <recommendedName>
        <fullName evidence="4 7">Signal peptidase I</fullName>
        <ecNumber evidence="4 7">3.4.21.89</ecNumber>
    </recommendedName>
</protein>
<feature type="active site" evidence="6">
    <location>
        <position position="37"/>
    </location>
</feature>
<keyword evidence="10" id="KW-1185">Reference proteome</keyword>
<feature type="active site" evidence="6">
    <location>
        <position position="79"/>
    </location>
</feature>
<feature type="transmembrane region" description="Helical" evidence="7">
    <location>
        <begin position="6"/>
        <end position="27"/>
    </location>
</feature>
<comment type="subcellular location">
    <subcellularLocation>
        <location evidence="2">Cell membrane</location>
        <topology evidence="2">Single-pass type II membrane protein</topology>
    </subcellularLocation>
    <subcellularLocation>
        <location evidence="7">Membrane</location>
        <topology evidence="7">Single-pass type II membrane protein</topology>
    </subcellularLocation>
</comment>
<keyword evidence="7" id="KW-0472">Membrane</keyword>
<accession>A0A8H2M8D6</accession>
<keyword evidence="7" id="KW-0812">Transmembrane</keyword>
<dbReference type="InterPro" id="IPR019533">
    <property type="entry name" value="Peptidase_S26"/>
</dbReference>
<dbReference type="PROSITE" id="PS00760">
    <property type="entry name" value="SPASE_I_2"/>
    <property type="match status" value="1"/>
</dbReference>
<dbReference type="EMBL" id="CAACYI010000001">
    <property type="protein sequence ID" value="VFB16185.1"/>
    <property type="molecule type" value="Genomic_DNA"/>
</dbReference>
<comment type="similarity">
    <text evidence="3 7">Belongs to the peptidase S26 family.</text>
</comment>
<dbReference type="CDD" id="cd06530">
    <property type="entry name" value="S26_SPase_I"/>
    <property type="match status" value="1"/>
</dbReference>
<dbReference type="GO" id="GO:0009003">
    <property type="term" value="F:signal peptidase activity"/>
    <property type="evidence" value="ECO:0007669"/>
    <property type="project" value="UniProtKB-EC"/>
</dbReference>
<dbReference type="SUPFAM" id="SSF51306">
    <property type="entry name" value="LexA/Signal peptidase"/>
    <property type="match status" value="1"/>
</dbReference>
<evidence type="ECO:0000259" key="8">
    <source>
        <dbReference type="Pfam" id="PF10502"/>
    </source>
</evidence>
<keyword evidence="7" id="KW-0645">Protease</keyword>
<comment type="catalytic activity">
    <reaction evidence="1 7">
        <text>Cleavage of hydrophobic, N-terminal signal or leader sequences from secreted and periplasmic proteins.</text>
        <dbReference type="EC" id="3.4.21.89"/>
    </reaction>
</comment>
<dbReference type="GO" id="GO:0006465">
    <property type="term" value="P:signal peptide processing"/>
    <property type="evidence" value="ECO:0007669"/>
    <property type="project" value="InterPro"/>
</dbReference>
<dbReference type="AlphaFoldDB" id="A0A8H2M8D6"/>
<feature type="domain" description="Peptidase S26" evidence="8">
    <location>
        <begin position="7"/>
        <end position="163"/>
    </location>
</feature>
<evidence type="ECO:0000313" key="10">
    <source>
        <dbReference type="Proteomes" id="UP000377798"/>
    </source>
</evidence>
<dbReference type="PRINTS" id="PR00727">
    <property type="entry name" value="LEADERPTASE"/>
</dbReference>
<organism evidence="9 10">
    <name type="scientific">Urinicoccus massiliensis</name>
    <dbReference type="NCBI Taxonomy" id="1723382"/>
    <lineage>
        <taxon>Bacteria</taxon>
        <taxon>Bacillati</taxon>
        <taxon>Bacillota</taxon>
        <taxon>Tissierellia</taxon>
        <taxon>Tissierellales</taxon>
        <taxon>Peptoniphilaceae</taxon>
        <taxon>Urinicoccus</taxon>
    </lineage>
</organism>
<dbReference type="EC" id="3.4.21.89" evidence="4 7"/>
<evidence type="ECO:0000256" key="3">
    <source>
        <dbReference type="ARBA" id="ARBA00009370"/>
    </source>
</evidence>
<dbReference type="Gene3D" id="2.10.109.10">
    <property type="entry name" value="Umud Fragment, subunit A"/>
    <property type="match status" value="1"/>
</dbReference>
<dbReference type="PANTHER" id="PTHR43390:SF1">
    <property type="entry name" value="CHLOROPLAST PROCESSING PEPTIDASE"/>
    <property type="match status" value="1"/>
</dbReference>
<dbReference type="RefSeq" id="WP_131748714.1">
    <property type="nucleotide sequence ID" value="NZ_CAACYI010000001.1"/>
</dbReference>
<proteinExistence type="inferred from homology"/>
<dbReference type="NCBIfam" id="TIGR02227">
    <property type="entry name" value="sigpep_I_bact"/>
    <property type="match status" value="1"/>
</dbReference>
<comment type="caution">
    <text evidence="9">The sequence shown here is derived from an EMBL/GenBank/DDBJ whole genome shotgun (WGS) entry which is preliminary data.</text>
</comment>
<dbReference type="Proteomes" id="UP000377798">
    <property type="component" value="Unassembled WGS sequence"/>
</dbReference>
<dbReference type="InterPro" id="IPR000223">
    <property type="entry name" value="Pept_S26A_signal_pept_1"/>
</dbReference>
<gene>
    <name evidence="9" type="primary">sipS</name>
    <name evidence="9" type="ORF">NCTC13150_00703</name>
</gene>
<keyword evidence="7" id="KW-1133">Transmembrane helix</keyword>
<evidence type="ECO:0000256" key="7">
    <source>
        <dbReference type="RuleBase" id="RU362042"/>
    </source>
</evidence>
<evidence type="ECO:0000313" key="9">
    <source>
        <dbReference type="EMBL" id="VFB16185.1"/>
    </source>
</evidence>
<dbReference type="Pfam" id="PF10502">
    <property type="entry name" value="Peptidase_S26"/>
    <property type="match status" value="1"/>
</dbReference>
<dbReference type="GO" id="GO:0005886">
    <property type="term" value="C:plasma membrane"/>
    <property type="evidence" value="ECO:0007669"/>
    <property type="project" value="UniProtKB-SubCell"/>
</dbReference>
<sequence length="171" mass="19496">MDRESIKSWLITIAVAFVLALFIRNFIFNTSNVKGPSMEATLHQNDHVISLVFPLFFRDPEPGQIVIIQSPFENKRYVKRLIGLPGDTIQILNGRVYVNEKEIDEPYIQGKETLVENENTWTLGPDDYFVMGDNRLPGESMDSRAFGPVGKKAIKGIVVFRYFPFNKVGKL</sequence>
<reference evidence="9 10" key="1">
    <citation type="submission" date="2019-02" db="EMBL/GenBank/DDBJ databases">
        <authorList>
            <consortium name="Pathogen Informatics"/>
        </authorList>
    </citation>
    <scope>NUCLEOTIDE SEQUENCE [LARGE SCALE GENOMIC DNA]</scope>
    <source>
        <strain evidence="9 10">3012STDY7089603</strain>
    </source>
</reference>
<evidence type="ECO:0000256" key="2">
    <source>
        <dbReference type="ARBA" id="ARBA00004401"/>
    </source>
</evidence>
<dbReference type="InterPro" id="IPR036286">
    <property type="entry name" value="LexA/Signal_pep-like_sf"/>
</dbReference>
<name>A0A8H2M8D6_9FIRM</name>
<dbReference type="PANTHER" id="PTHR43390">
    <property type="entry name" value="SIGNAL PEPTIDASE I"/>
    <property type="match status" value="1"/>
</dbReference>
<evidence type="ECO:0000256" key="5">
    <source>
        <dbReference type="ARBA" id="ARBA00022801"/>
    </source>
</evidence>
<dbReference type="GO" id="GO:0004252">
    <property type="term" value="F:serine-type endopeptidase activity"/>
    <property type="evidence" value="ECO:0007669"/>
    <property type="project" value="InterPro"/>
</dbReference>
<dbReference type="InterPro" id="IPR019757">
    <property type="entry name" value="Pept_S26A_signal_pept_1_Lys-AS"/>
</dbReference>
<evidence type="ECO:0000256" key="4">
    <source>
        <dbReference type="ARBA" id="ARBA00013208"/>
    </source>
</evidence>